<dbReference type="Proteomes" id="UP000014760">
    <property type="component" value="Unassembled WGS sequence"/>
</dbReference>
<name>R7UGA9_CAPTE</name>
<dbReference type="AlphaFoldDB" id="R7UGA9"/>
<evidence type="ECO:0000313" key="3">
    <source>
        <dbReference type="EnsemblMetazoa" id="CapteP212458"/>
    </source>
</evidence>
<dbReference type="HOGENOM" id="CLU_121250_0_0_1"/>
<keyword evidence="4" id="KW-1185">Reference proteome</keyword>
<gene>
    <name evidence="2" type="ORF">CAPTEDRAFT_212458</name>
</gene>
<feature type="region of interest" description="Disordered" evidence="1">
    <location>
        <begin position="68"/>
        <end position="99"/>
    </location>
</feature>
<reference evidence="3" key="3">
    <citation type="submission" date="2015-06" db="UniProtKB">
        <authorList>
            <consortium name="EnsemblMetazoa"/>
        </authorList>
    </citation>
    <scope>IDENTIFICATION</scope>
</reference>
<evidence type="ECO:0000256" key="1">
    <source>
        <dbReference type="SAM" id="MobiDB-lite"/>
    </source>
</evidence>
<reference evidence="4" key="1">
    <citation type="submission" date="2012-12" db="EMBL/GenBank/DDBJ databases">
        <authorList>
            <person name="Hellsten U."/>
            <person name="Grimwood J."/>
            <person name="Chapman J.A."/>
            <person name="Shapiro H."/>
            <person name="Aerts A."/>
            <person name="Otillar R.P."/>
            <person name="Terry A.Y."/>
            <person name="Boore J.L."/>
            <person name="Simakov O."/>
            <person name="Marletaz F."/>
            <person name="Cho S.-J."/>
            <person name="Edsinger-Gonzales E."/>
            <person name="Havlak P."/>
            <person name="Kuo D.-H."/>
            <person name="Larsson T."/>
            <person name="Lv J."/>
            <person name="Arendt D."/>
            <person name="Savage R."/>
            <person name="Osoegawa K."/>
            <person name="de Jong P."/>
            <person name="Lindberg D.R."/>
            <person name="Seaver E.C."/>
            <person name="Weisblat D.A."/>
            <person name="Putnam N.H."/>
            <person name="Grigoriev I.V."/>
            <person name="Rokhsar D.S."/>
        </authorList>
    </citation>
    <scope>NUCLEOTIDE SEQUENCE</scope>
    <source>
        <strain evidence="4">I ESC-2004</strain>
    </source>
</reference>
<organism evidence="2">
    <name type="scientific">Capitella teleta</name>
    <name type="common">Polychaete worm</name>
    <dbReference type="NCBI Taxonomy" id="283909"/>
    <lineage>
        <taxon>Eukaryota</taxon>
        <taxon>Metazoa</taxon>
        <taxon>Spiralia</taxon>
        <taxon>Lophotrochozoa</taxon>
        <taxon>Annelida</taxon>
        <taxon>Polychaeta</taxon>
        <taxon>Sedentaria</taxon>
        <taxon>Scolecida</taxon>
        <taxon>Capitellidae</taxon>
        <taxon>Capitella</taxon>
    </lineage>
</organism>
<dbReference type="EMBL" id="KB303733">
    <property type="protein sequence ID" value="ELU02838.1"/>
    <property type="molecule type" value="Genomic_DNA"/>
</dbReference>
<protein>
    <submittedName>
        <fullName evidence="2 3">Uncharacterized protein</fullName>
    </submittedName>
</protein>
<reference evidence="2 4" key="2">
    <citation type="journal article" date="2013" name="Nature">
        <title>Insights into bilaterian evolution from three spiralian genomes.</title>
        <authorList>
            <person name="Simakov O."/>
            <person name="Marletaz F."/>
            <person name="Cho S.J."/>
            <person name="Edsinger-Gonzales E."/>
            <person name="Havlak P."/>
            <person name="Hellsten U."/>
            <person name="Kuo D.H."/>
            <person name="Larsson T."/>
            <person name="Lv J."/>
            <person name="Arendt D."/>
            <person name="Savage R."/>
            <person name="Osoegawa K."/>
            <person name="de Jong P."/>
            <person name="Grimwood J."/>
            <person name="Chapman J.A."/>
            <person name="Shapiro H."/>
            <person name="Aerts A."/>
            <person name="Otillar R.P."/>
            <person name="Terry A.Y."/>
            <person name="Boore J.L."/>
            <person name="Grigoriev I.V."/>
            <person name="Lindberg D.R."/>
            <person name="Seaver E.C."/>
            <person name="Weisblat D.A."/>
            <person name="Putnam N.H."/>
            <person name="Rokhsar D.S."/>
        </authorList>
    </citation>
    <scope>NUCLEOTIDE SEQUENCE</scope>
    <source>
        <strain evidence="2 4">I ESC-2004</strain>
    </source>
</reference>
<sequence length="153" mass="17217">MDQRHREVTLAMDMPVLNPTAITNHTMQTAKSHYFTEDSIPSAVNTLTAFIIFARDFESKCIEHVTQSNVVEDSPQGNAGVEESSGSESTEPSDKEIQQQFDDALRSVYPVKRGWTWTSTERRCNSTAMTTEEDAEEEVLQSKNEDDSVDCTF</sequence>
<accession>R7UGA9</accession>
<evidence type="ECO:0000313" key="2">
    <source>
        <dbReference type="EMBL" id="ELU02838.1"/>
    </source>
</evidence>
<proteinExistence type="predicted"/>
<feature type="region of interest" description="Disordered" evidence="1">
    <location>
        <begin position="123"/>
        <end position="153"/>
    </location>
</feature>
<dbReference type="EMBL" id="AMQN01024847">
    <property type="status" value="NOT_ANNOTATED_CDS"/>
    <property type="molecule type" value="Genomic_DNA"/>
</dbReference>
<feature type="compositionally biased region" description="Polar residues" evidence="1">
    <location>
        <begin position="68"/>
        <end position="77"/>
    </location>
</feature>
<dbReference type="EnsemblMetazoa" id="CapteT212458">
    <property type="protein sequence ID" value="CapteP212458"/>
    <property type="gene ID" value="CapteG212458"/>
</dbReference>
<evidence type="ECO:0000313" key="4">
    <source>
        <dbReference type="Proteomes" id="UP000014760"/>
    </source>
</evidence>